<proteinExistence type="predicted"/>
<reference evidence="1 2" key="1">
    <citation type="submission" date="2019-10" db="EMBL/GenBank/DDBJ databases">
        <title>Genomic and transcriptomic insights into the perfect genentic adaptation of a filamentous nitrogen-fixing cyanobacterium to rice fields.</title>
        <authorList>
            <person name="Chen Z."/>
        </authorList>
    </citation>
    <scope>NUCLEOTIDE SEQUENCE [LARGE SCALE GENOMIC DNA]</scope>
    <source>
        <strain evidence="1">CCNUC1</strain>
    </source>
</reference>
<organism evidence="1 2">
    <name type="scientific">Nostoc sphaeroides CCNUC1</name>
    <dbReference type="NCBI Taxonomy" id="2653204"/>
    <lineage>
        <taxon>Bacteria</taxon>
        <taxon>Bacillati</taxon>
        <taxon>Cyanobacteriota</taxon>
        <taxon>Cyanophyceae</taxon>
        <taxon>Nostocales</taxon>
        <taxon>Nostocaceae</taxon>
        <taxon>Nostoc</taxon>
    </lineage>
</organism>
<dbReference type="Proteomes" id="UP000326678">
    <property type="component" value="Chromosome Gxm1"/>
</dbReference>
<accession>A0A5P8WAL7</accession>
<evidence type="ECO:0000313" key="2">
    <source>
        <dbReference type="Proteomes" id="UP000326678"/>
    </source>
</evidence>
<dbReference type="EMBL" id="CP045226">
    <property type="protein sequence ID" value="QFS49216.1"/>
    <property type="molecule type" value="Genomic_DNA"/>
</dbReference>
<sequence length="40" mass="4879">MNFFEVYYIFALLKERSHFLVEHIIRRSGDRLEFRCSALA</sequence>
<gene>
    <name evidence="1" type="ORF">GXM_06710</name>
</gene>
<dbReference type="AlphaFoldDB" id="A0A5P8WAL7"/>
<name>A0A5P8WAL7_9NOSO</name>
<dbReference type="KEGG" id="nsh:GXM_06710"/>
<keyword evidence="2" id="KW-1185">Reference proteome</keyword>
<protein>
    <submittedName>
        <fullName evidence="1">Uncharacterized protein</fullName>
    </submittedName>
</protein>
<evidence type="ECO:0000313" key="1">
    <source>
        <dbReference type="EMBL" id="QFS49216.1"/>
    </source>
</evidence>